<dbReference type="Pfam" id="PF13177">
    <property type="entry name" value="DNA_pol3_delta2"/>
    <property type="match status" value="1"/>
</dbReference>
<dbReference type="EMBL" id="DTHO01000060">
    <property type="protein sequence ID" value="HGG99880.1"/>
    <property type="molecule type" value="Genomic_DNA"/>
</dbReference>
<dbReference type="Gene3D" id="3.40.50.300">
    <property type="entry name" value="P-loop containing nucleotide triphosphate hydrolases"/>
    <property type="match status" value="1"/>
</dbReference>
<comment type="caution">
    <text evidence="1">The sequence shown here is derived from an EMBL/GenBank/DDBJ whole genome shotgun (WGS) entry which is preliminary data.</text>
</comment>
<dbReference type="FunFam" id="3.40.50.300:FF:001255">
    <property type="entry name" value="DNA polymerase III subunit delta"/>
    <property type="match status" value="1"/>
</dbReference>
<dbReference type="SUPFAM" id="SSF52540">
    <property type="entry name" value="P-loop containing nucleoside triphosphate hydrolases"/>
    <property type="match status" value="1"/>
</dbReference>
<accession>A0A7C4AJV9</accession>
<protein>
    <submittedName>
        <fullName evidence="1">DNA polymerase III subunit</fullName>
    </submittedName>
</protein>
<proteinExistence type="predicted"/>
<dbReference type="PANTHER" id="PTHR11669:SF8">
    <property type="entry name" value="DNA POLYMERASE III SUBUNIT DELTA"/>
    <property type="match status" value="1"/>
</dbReference>
<dbReference type="InterPro" id="IPR050238">
    <property type="entry name" value="DNA_Rep/Repair_Clamp_Loader"/>
</dbReference>
<reference evidence="1" key="1">
    <citation type="journal article" date="2020" name="mSystems">
        <title>Genome- and Community-Level Interaction Insights into Carbon Utilization and Element Cycling Functions of Hydrothermarchaeota in Hydrothermal Sediment.</title>
        <authorList>
            <person name="Zhou Z."/>
            <person name="Liu Y."/>
            <person name="Xu W."/>
            <person name="Pan J."/>
            <person name="Luo Z.H."/>
            <person name="Li M."/>
        </authorList>
    </citation>
    <scope>NUCLEOTIDE SEQUENCE [LARGE SCALE GENOMIC DNA]</scope>
    <source>
        <strain evidence="1">SpSt-788</strain>
    </source>
</reference>
<dbReference type="PANTHER" id="PTHR11669">
    <property type="entry name" value="REPLICATION FACTOR C / DNA POLYMERASE III GAMMA-TAU SUBUNIT"/>
    <property type="match status" value="1"/>
</dbReference>
<sequence>MGFDKIISQEKVVKLLKGTLKTKKIPNAFLFIGDSYIGKTQTAIAYAKALNCPDKNLDFCDECSSCKKINSGLHPDVKVITPEKDVITVGNIREVEEFVSFHPLEARYKVIIIKEAHKMNQSAANAFLKTIEEPPLNTTIILICENIHALPEPLISRCFKIYFAPLSINSMKEIIPDSPQKDLLIKLAMGRPRLFTSRNMLKDIQDFADTLKNKNRKLTWKDNEEIKWWIDFLCIFLRDAISNKFTSNYCQILPINFKLKENVTVHEILNLYEELQEVRKNIDLNLNKSILWNYTEKLIGRVINV</sequence>
<dbReference type="AlphaFoldDB" id="A0A7C4AJV9"/>
<dbReference type="InterPro" id="IPR027417">
    <property type="entry name" value="P-loop_NTPase"/>
</dbReference>
<dbReference type="GO" id="GO:0006261">
    <property type="term" value="P:DNA-templated DNA replication"/>
    <property type="evidence" value="ECO:0007669"/>
    <property type="project" value="TreeGrafter"/>
</dbReference>
<name>A0A7C4AJV9_9BACT</name>
<evidence type="ECO:0000313" key="1">
    <source>
        <dbReference type="EMBL" id="HGG99880.1"/>
    </source>
</evidence>
<gene>
    <name evidence="1" type="ORF">ENV75_05475</name>
</gene>
<organism evidence="1">
    <name type="scientific">Thermodesulfovibrio aggregans</name>
    <dbReference type="NCBI Taxonomy" id="86166"/>
    <lineage>
        <taxon>Bacteria</taxon>
        <taxon>Pseudomonadati</taxon>
        <taxon>Nitrospirota</taxon>
        <taxon>Thermodesulfovibrionia</taxon>
        <taxon>Thermodesulfovibrionales</taxon>
        <taxon>Thermodesulfovibrionaceae</taxon>
        <taxon>Thermodesulfovibrio</taxon>
    </lineage>
</organism>